<keyword evidence="2" id="KW-1185">Reference proteome</keyword>
<reference evidence="1 2" key="1">
    <citation type="submission" date="2019-11" db="EMBL/GenBank/DDBJ databases">
        <authorList>
            <person name="Dong K."/>
        </authorList>
    </citation>
    <scope>NUCLEOTIDE SEQUENCE [LARGE SCALE GENOMIC DNA]</scope>
    <source>
        <strain evidence="1 2">NBRC 112902</strain>
    </source>
</reference>
<dbReference type="Proteomes" id="UP000449846">
    <property type="component" value="Unassembled WGS sequence"/>
</dbReference>
<accession>A0A844HJD4</accession>
<name>A0A844HJD4_9RHOB</name>
<protein>
    <submittedName>
        <fullName evidence="1">Uncharacterized protein</fullName>
    </submittedName>
</protein>
<proteinExistence type="predicted"/>
<comment type="caution">
    <text evidence="1">The sequence shown here is derived from an EMBL/GenBank/DDBJ whole genome shotgun (WGS) entry which is preliminary data.</text>
</comment>
<dbReference type="AlphaFoldDB" id="A0A844HJD4"/>
<organism evidence="1 2">
    <name type="scientific">Paracoccus litorisediminis</name>
    <dbReference type="NCBI Taxonomy" id="2006130"/>
    <lineage>
        <taxon>Bacteria</taxon>
        <taxon>Pseudomonadati</taxon>
        <taxon>Pseudomonadota</taxon>
        <taxon>Alphaproteobacteria</taxon>
        <taxon>Rhodobacterales</taxon>
        <taxon>Paracoccaceae</taxon>
        <taxon>Paracoccus</taxon>
    </lineage>
</organism>
<sequence length="306" mass="33460">MIDTQSKSGSTAIVAIAAWFDLYAYGSEIEEACFDPADYRAAKPLRRLRAFQRIVRDNSTTKFPTLVINDGAAVQTNIEERRSDRAWLFIQRCWKLYQEATEVDRSTGGLGLRAVIAVGLRAKGAGAGIVAQEKEHTAIIDALVNGKIDRDEAVARARKVRRVFDIVPTLQANFAFTRAYEAESSGKRGGFPGPALYLDMMILKDEIPEWIDARPPKPWRPSKTSLSTSFIAVDKITSVDDATARASLRTGRELRALLSYPGGRRFCTVLHEGHSAGGGGVNLLKPRGADLGSEVGVEDDLPPIAQ</sequence>
<dbReference type="RefSeq" id="WP_155039921.1">
    <property type="nucleotide sequence ID" value="NZ_WMIG01000005.1"/>
</dbReference>
<evidence type="ECO:0000313" key="1">
    <source>
        <dbReference type="EMBL" id="MTH59986.1"/>
    </source>
</evidence>
<evidence type="ECO:0000313" key="2">
    <source>
        <dbReference type="Proteomes" id="UP000449846"/>
    </source>
</evidence>
<gene>
    <name evidence="1" type="ORF">GL300_12280</name>
</gene>
<dbReference type="EMBL" id="WMIG01000005">
    <property type="protein sequence ID" value="MTH59986.1"/>
    <property type="molecule type" value="Genomic_DNA"/>
</dbReference>
<dbReference type="OrthoDB" id="8378090at2"/>